<keyword evidence="2" id="KW-0496">Mitochondrion</keyword>
<organism evidence="2">
    <name type="scientific">Closterium baillyanum</name>
    <dbReference type="NCBI Taxonomy" id="1416941"/>
    <lineage>
        <taxon>Eukaryota</taxon>
        <taxon>Viridiplantae</taxon>
        <taxon>Streptophyta</taxon>
        <taxon>Zygnematophyceae</taxon>
        <taxon>Zygnematophycidae</taxon>
        <taxon>Desmidiales</taxon>
        <taxon>Closteriaceae</taxon>
        <taxon>Closterium</taxon>
    </lineage>
</organism>
<dbReference type="PANTHER" id="PTHR36181">
    <property type="entry name" value="INTRON-ENCODED ENDONUCLEASE AI3-RELATED"/>
    <property type="match status" value="1"/>
</dbReference>
<sequence>MGSYLSGLWEGSGHIILPKHNEQAPLPKVRPKVEPCLAITFCPASQPLVERFVEKYGGTVSVSRSSKTKEKAIVWTISAKGTFSILNIVKLMNGFLRTPKIYEFNQLISYLNDKLNAGARAQSIDLSFLSDNYWLAGFIDASGGFKLRYTLLRAQHNTGKVLSKERIEVRFVLEQPLLKSRPTKGAFSIMKSIADYLSVNLKVSHHNDKDFWIVEVSSITKLQILVDYLDTYPLLTAKFNDYNDWLKAFNLVKANKHLTESGKSVLLNIKSNMNNKRTVFDWSHIK</sequence>
<dbReference type="InterPro" id="IPR004860">
    <property type="entry name" value="LAGLIDADG_dom"/>
</dbReference>
<dbReference type="InterPro" id="IPR027434">
    <property type="entry name" value="Homing_endonucl"/>
</dbReference>
<dbReference type="InterPro" id="IPR051289">
    <property type="entry name" value="LAGLIDADG_Endonuclease"/>
</dbReference>
<dbReference type="GO" id="GO:0005739">
    <property type="term" value="C:mitochondrion"/>
    <property type="evidence" value="ECO:0007669"/>
    <property type="project" value="UniProtKB-ARBA"/>
</dbReference>
<dbReference type="Gene3D" id="3.10.28.10">
    <property type="entry name" value="Homing endonucleases"/>
    <property type="match status" value="2"/>
</dbReference>
<dbReference type="AlphaFoldDB" id="U5YGR6"/>
<dbReference type="SUPFAM" id="SSF55608">
    <property type="entry name" value="Homing endonucleases"/>
    <property type="match status" value="2"/>
</dbReference>
<reference evidence="2" key="1">
    <citation type="journal article" date="2013" name="Genome Biol. Evol.">
        <title>Tracing the evolution of streptophyte algae and their mitochondrial genome.</title>
        <authorList>
            <person name="Turmel M."/>
            <person name="Otis C."/>
            <person name="Lemieux C."/>
        </authorList>
    </citation>
    <scope>NUCLEOTIDE SEQUENCE</scope>
</reference>
<dbReference type="EMBL" id="KF060940">
    <property type="protein sequence ID" value="AGZ90276.1"/>
    <property type="molecule type" value="Genomic_DNA"/>
</dbReference>
<protein>
    <submittedName>
        <fullName evidence="2">Putative LAGLIDADG homing endonuclease</fullName>
    </submittedName>
</protein>
<keyword evidence="2" id="KW-0540">Nuclease</keyword>
<keyword evidence="2" id="KW-0378">Hydrolase</keyword>
<gene>
    <name evidence="2" type="primary">orf286</name>
</gene>
<proteinExistence type="predicted"/>
<feature type="domain" description="Homing endonuclease LAGLIDADG" evidence="1">
    <location>
        <begin position="135"/>
        <end position="248"/>
    </location>
</feature>
<keyword evidence="2" id="KW-0255">Endonuclease</keyword>
<dbReference type="GeneID" id="17675307"/>
<dbReference type="Pfam" id="PF00961">
    <property type="entry name" value="LAGLIDADG_1"/>
    <property type="match status" value="1"/>
</dbReference>
<evidence type="ECO:0000313" key="2">
    <source>
        <dbReference type="EMBL" id="AGZ90276.1"/>
    </source>
</evidence>
<accession>U5YGR6</accession>
<dbReference type="GO" id="GO:0004519">
    <property type="term" value="F:endonuclease activity"/>
    <property type="evidence" value="ECO:0007669"/>
    <property type="project" value="UniProtKB-KW"/>
</dbReference>
<name>U5YGR6_9VIRI</name>
<dbReference type="RefSeq" id="YP_008816010.1">
    <property type="nucleotide sequence ID" value="NC_022860.1"/>
</dbReference>
<dbReference type="PANTHER" id="PTHR36181:SF3">
    <property type="entry name" value="INTRON-ENCODED DNA ENDONUCLEASE AI5 BETA"/>
    <property type="match status" value="1"/>
</dbReference>
<geneLocation type="mitochondrion" evidence="2"/>
<evidence type="ECO:0000259" key="1">
    <source>
        <dbReference type="Pfam" id="PF00961"/>
    </source>
</evidence>